<dbReference type="PANTHER" id="PTHR24071:SF0">
    <property type="entry name" value="GTP-BINDING NUCLEAR PROTEIN RAN"/>
    <property type="match status" value="1"/>
</dbReference>
<dbReference type="SUPFAM" id="SSF52540">
    <property type="entry name" value="P-loop containing nucleoside triphosphate hydrolases"/>
    <property type="match status" value="1"/>
</dbReference>
<dbReference type="GO" id="GO:0003924">
    <property type="term" value="F:GTPase activity"/>
    <property type="evidence" value="ECO:0007669"/>
    <property type="project" value="InterPro"/>
</dbReference>
<dbReference type="PROSITE" id="PS51779">
    <property type="entry name" value="POTRA"/>
    <property type="match status" value="1"/>
</dbReference>
<dbReference type="GO" id="GO:0019867">
    <property type="term" value="C:outer membrane"/>
    <property type="evidence" value="ECO:0007669"/>
    <property type="project" value="InterPro"/>
</dbReference>
<evidence type="ECO:0000259" key="11">
    <source>
        <dbReference type="PROSITE" id="PS51779"/>
    </source>
</evidence>
<dbReference type="FunFam" id="3.40.50.300:FF:000131">
    <property type="entry name" value="GTP-binding nuclear protein Ran"/>
    <property type="match status" value="1"/>
</dbReference>
<gene>
    <name evidence="12" type="ORF">JTE90_014144</name>
</gene>
<comment type="subcellular location">
    <subcellularLocation>
        <location evidence="2">Membrane</location>
    </subcellularLocation>
    <subcellularLocation>
        <location evidence="1">Nucleus</location>
    </subcellularLocation>
</comment>
<evidence type="ECO:0000256" key="9">
    <source>
        <dbReference type="ARBA" id="ARBA00023242"/>
    </source>
</evidence>
<keyword evidence="6" id="KW-0653">Protein transport</keyword>
<dbReference type="InterPro" id="IPR027417">
    <property type="entry name" value="P-loop_NTPase"/>
</dbReference>
<dbReference type="Pfam" id="PF00071">
    <property type="entry name" value="Ras"/>
    <property type="match status" value="1"/>
</dbReference>
<proteinExistence type="inferred from homology"/>
<sequence length="656" mass="73780">MGTVYAKAPQMRNVMDEEWKPMDQVTARVDKVHFDGVTKTKEDVLLHVVSDLLKADTVQDVVLKAHGVRQQLELLQAFKTIDIILDTSTGPDASPNGLEVTFNVKERPRMDGHINILAGNNEGSLLCSLQAPNMFGRGECLAADYQYGKKTVGFNVTNSKPFLNWAKPRFNQFVFSQTSENIFSNFQEKLNGGGLEFLFESSPQVQHSLRWEAVWRNVRCLSATTPFEIREESGHSVKSSIKHILCMDQRDDPCLPSMGSYFKLFQEYAGLGGNVGFLKHEIQYQINKCILGDIVLQATFMGGLVRTIGEDSNVRINDRFFLGGPLSLRGFSMNGVGPHARDCALGAEAYWAGGLHAYAPLPFRPFRETLDGVCRTHFFLNTGNIGNFAFSDDYHHNTMVLLSRLRWSCGFGLVLALSGIARQSLNFLKVTNYYSKTKKMQDQGDGVPTFKCVLVGDGGTGKTTFVKRHLTGEFEKKYVATLGVEVHPLVFHTNRGAIRFNVWDTAGQEKFGGLRDGYYIQGQCAIVMFDVTSRVTYKNVPNWHRDLVRVCENIPIVLCGNKVDVKDRKVKAKSIVFHRKKNLQYYDISAKSNYNFEKPFLWLARKLIGDPNLEFVAMPALAPPEVTMDPEWQAKLENDMKEAQNTSLPDEDDDDL</sequence>
<accession>A0AAV6VKK2</accession>
<evidence type="ECO:0000256" key="1">
    <source>
        <dbReference type="ARBA" id="ARBA00004123"/>
    </source>
</evidence>
<keyword evidence="4" id="KW-0813">Transport</keyword>
<keyword evidence="7" id="KW-0342">GTP-binding</keyword>
<feature type="domain" description="POTRA" evidence="11">
    <location>
        <begin position="27"/>
        <end position="107"/>
    </location>
</feature>
<dbReference type="SMART" id="SM00176">
    <property type="entry name" value="RAN"/>
    <property type="match status" value="1"/>
</dbReference>
<dbReference type="Gene3D" id="2.40.160.50">
    <property type="entry name" value="membrane protein fhac: a member of the omp85/tpsb transporter family"/>
    <property type="match status" value="1"/>
</dbReference>
<dbReference type="PROSITE" id="PS51418">
    <property type="entry name" value="RAN"/>
    <property type="match status" value="1"/>
</dbReference>
<dbReference type="Gene3D" id="3.40.50.300">
    <property type="entry name" value="P-loop containing nucleotide triphosphate hydrolases"/>
    <property type="match status" value="1"/>
</dbReference>
<dbReference type="Pfam" id="PF01103">
    <property type="entry name" value="Omp85"/>
    <property type="match status" value="1"/>
</dbReference>
<evidence type="ECO:0000256" key="4">
    <source>
        <dbReference type="ARBA" id="ARBA00022448"/>
    </source>
</evidence>
<evidence type="ECO:0000256" key="5">
    <source>
        <dbReference type="ARBA" id="ARBA00022741"/>
    </source>
</evidence>
<dbReference type="InterPro" id="IPR000184">
    <property type="entry name" value="Bac_surfAg_D15"/>
</dbReference>
<feature type="compositionally biased region" description="Basic and acidic residues" evidence="10">
    <location>
        <begin position="632"/>
        <end position="642"/>
    </location>
</feature>
<reference evidence="12 13" key="1">
    <citation type="journal article" date="2022" name="Nat. Ecol. Evol.">
        <title>A masculinizing supergene underlies an exaggerated male reproductive morph in a spider.</title>
        <authorList>
            <person name="Hendrickx F."/>
            <person name="De Corte Z."/>
            <person name="Sonet G."/>
            <person name="Van Belleghem S.M."/>
            <person name="Kostlbacher S."/>
            <person name="Vangestel C."/>
        </authorList>
    </citation>
    <scope>NUCLEOTIDE SEQUENCE [LARGE SCALE GENOMIC DNA]</scope>
    <source>
        <strain evidence="12">W744_W776</strain>
    </source>
</reference>
<comment type="caution">
    <text evidence="12">The sequence shown here is derived from an EMBL/GenBank/DDBJ whole genome shotgun (WGS) entry which is preliminary data.</text>
</comment>
<dbReference type="InterPro" id="IPR002041">
    <property type="entry name" value="Ran_GTPase"/>
</dbReference>
<organism evidence="12 13">
    <name type="scientific">Oedothorax gibbosus</name>
    <dbReference type="NCBI Taxonomy" id="931172"/>
    <lineage>
        <taxon>Eukaryota</taxon>
        <taxon>Metazoa</taxon>
        <taxon>Ecdysozoa</taxon>
        <taxon>Arthropoda</taxon>
        <taxon>Chelicerata</taxon>
        <taxon>Arachnida</taxon>
        <taxon>Araneae</taxon>
        <taxon>Araneomorphae</taxon>
        <taxon>Entelegynae</taxon>
        <taxon>Araneoidea</taxon>
        <taxon>Linyphiidae</taxon>
        <taxon>Erigoninae</taxon>
        <taxon>Oedothorax</taxon>
    </lineage>
</organism>
<dbReference type="SMART" id="SM00173">
    <property type="entry name" value="RAS"/>
    <property type="match status" value="1"/>
</dbReference>
<protein>
    <recommendedName>
        <fullName evidence="11">POTRA domain-containing protein</fullName>
    </recommendedName>
</protein>
<evidence type="ECO:0000313" key="13">
    <source>
        <dbReference type="Proteomes" id="UP000827092"/>
    </source>
</evidence>
<evidence type="ECO:0000256" key="10">
    <source>
        <dbReference type="SAM" id="MobiDB-lite"/>
    </source>
</evidence>
<dbReference type="GO" id="GO:0006606">
    <property type="term" value="P:protein import into nucleus"/>
    <property type="evidence" value="ECO:0007669"/>
    <property type="project" value="TreeGrafter"/>
</dbReference>
<evidence type="ECO:0000256" key="2">
    <source>
        <dbReference type="ARBA" id="ARBA00004370"/>
    </source>
</evidence>
<dbReference type="PRINTS" id="PR00627">
    <property type="entry name" value="GTPRANTC4"/>
</dbReference>
<keyword evidence="13" id="KW-1185">Reference proteome</keyword>
<evidence type="ECO:0000256" key="6">
    <source>
        <dbReference type="ARBA" id="ARBA00022927"/>
    </source>
</evidence>
<dbReference type="InterPro" id="IPR001806">
    <property type="entry name" value="Small_GTPase"/>
</dbReference>
<keyword evidence="5" id="KW-0547">Nucleotide-binding</keyword>
<evidence type="ECO:0000313" key="12">
    <source>
        <dbReference type="EMBL" id="KAG8196583.1"/>
    </source>
</evidence>
<dbReference type="EMBL" id="JAFNEN010000067">
    <property type="protein sequence ID" value="KAG8196583.1"/>
    <property type="molecule type" value="Genomic_DNA"/>
</dbReference>
<dbReference type="CDD" id="cd00877">
    <property type="entry name" value="Ran"/>
    <property type="match status" value="1"/>
</dbReference>
<dbReference type="GO" id="GO:0000054">
    <property type="term" value="P:ribosomal subunit export from nucleus"/>
    <property type="evidence" value="ECO:0007669"/>
    <property type="project" value="TreeGrafter"/>
</dbReference>
<dbReference type="PROSITE" id="PS51419">
    <property type="entry name" value="RAB"/>
    <property type="match status" value="1"/>
</dbReference>
<dbReference type="NCBIfam" id="TIGR00231">
    <property type="entry name" value="small_GTP"/>
    <property type="match status" value="1"/>
</dbReference>
<feature type="region of interest" description="Disordered" evidence="10">
    <location>
        <begin position="629"/>
        <end position="656"/>
    </location>
</feature>
<dbReference type="InterPro" id="IPR005225">
    <property type="entry name" value="Small_GTP-bd"/>
</dbReference>
<dbReference type="PANTHER" id="PTHR24071">
    <property type="entry name" value="RAN GTPASE"/>
    <property type="match status" value="1"/>
</dbReference>
<evidence type="ECO:0000256" key="8">
    <source>
        <dbReference type="ARBA" id="ARBA00023136"/>
    </source>
</evidence>
<keyword evidence="9" id="KW-0539">Nucleus</keyword>
<dbReference type="SMART" id="SM00175">
    <property type="entry name" value="RAB"/>
    <property type="match status" value="1"/>
</dbReference>
<dbReference type="GO" id="GO:0005525">
    <property type="term" value="F:GTP binding"/>
    <property type="evidence" value="ECO:0007669"/>
    <property type="project" value="UniProtKB-KW"/>
</dbReference>
<evidence type="ECO:0000256" key="3">
    <source>
        <dbReference type="ARBA" id="ARBA00008028"/>
    </source>
</evidence>
<dbReference type="SMART" id="SM00174">
    <property type="entry name" value="RHO"/>
    <property type="match status" value="1"/>
</dbReference>
<name>A0AAV6VKK2_9ARAC</name>
<dbReference type="Proteomes" id="UP000827092">
    <property type="component" value="Unassembled WGS sequence"/>
</dbReference>
<dbReference type="GO" id="GO:0005737">
    <property type="term" value="C:cytoplasm"/>
    <property type="evidence" value="ECO:0007669"/>
    <property type="project" value="TreeGrafter"/>
</dbReference>
<dbReference type="GO" id="GO:0005634">
    <property type="term" value="C:nucleus"/>
    <property type="evidence" value="ECO:0007669"/>
    <property type="project" value="UniProtKB-SubCell"/>
</dbReference>
<dbReference type="AlphaFoldDB" id="A0AAV6VKK2"/>
<comment type="similarity">
    <text evidence="3">Belongs to the small GTPase superfamily. Ran family.</text>
</comment>
<keyword evidence="8" id="KW-0472">Membrane</keyword>
<dbReference type="PROSITE" id="PS51421">
    <property type="entry name" value="RAS"/>
    <property type="match status" value="1"/>
</dbReference>
<evidence type="ECO:0000256" key="7">
    <source>
        <dbReference type="ARBA" id="ARBA00023134"/>
    </source>
</evidence>
<dbReference type="InterPro" id="IPR034746">
    <property type="entry name" value="POTRA"/>
</dbReference>